<keyword evidence="7" id="KW-1185">Reference proteome</keyword>
<dbReference type="EMBL" id="JAPDPJ010000028">
    <property type="protein sequence ID" value="MCW3787372.1"/>
    <property type="molecule type" value="Genomic_DNA"/>
</dbReference>
<evidence type="ECO:0000256" key="2">
    <source>
        <dbReference type="ARBA" id="ARBA00009865"/>
    </source>
</evidence>
<keyword evidence="3 5" id="KW-0378">Hydrolase</keyword>
<comment type="similarity">
    <text evidence="2 5">Belongs to the glycosyl hydrolase 43 family.</text>
</comment>
<dbReference type="InterPro" id="IPR050727">
    <property type="entry name" value="GH43_arabinanases"/>
</dbReference>
<evidence type="ECO:0000256" key="4">
    <source>
        <dbReference type="ARBA" id="ARBA00023295"/>
    </source>
</evidence>
<evidence type="ECO:0000256" key="1">
    <source>
        <dbReference type="ARBA" id="ARBA00004834"/>
    </source>
</evidence>
<dbReference type="Gene3D" id="2.115.10.20">
    <property type="entry name" value="Glycosyl hydrolase domain, family 43"/>
    <property type="match status" value="1"/>
</dbReference>
<organism evidence="6 7">
    <name type="scientific">Plebeiibacterium sediminum</name>
    <dbReference type="NCBI Taxonomy" id="2992112"/>
    <lineage>
        <taxon>Bacteria</taxon>
        <taxon>Pseudomonadati</taxon>
        <taxon>Bacteroidota</taxon>
        <taxon>Bacteroidia</taxon>
        <taxon>Marinilabiliales</taxon>
        <taxon>Marinilabiliaceae</taxon>
        <taxon>Plebeiibacterium</taxon>
    </lineage>
</organism>
<dbReference type="AlphaFoldDB" id="A0AAE3M544"/>
<dbReference type="GO" id="GO:0005975">
    <property type="term" value="P:carbohydrate metabolic process"/>
    <property type="evidence" value="ECO:0007669"/>
    <property type="project" value="InterPro"/>
</dbReference>
<evidence type="ECO:0000256" key="3">
    <source>
        <dbReference type="ARBA" id="ARBA00022801"/>
    </source>
</evidence>
<evidence type="ECO:0000256" key="5">
    <source>
        <dbReference type="RuleBase" id="RU361187"/>
    </source>
</evidence>
<gene>
    <name evidence="6" type="ORF">OM075_12900</name>
</gene>
<dbReference type="Pfam" id="PF04616">
    <property type="entry name" value="Glyco_hydro_43"/>
    <property type="match status" value="1"/>
</dbReference>
<reference evidence="6" key="1">
    <citation type="submission" date="2022-10" db="EMBL/GenBank/DDBJ databases">
        <authorList>
            <person name="Yu W.X."/>
        </authorList>
    </citation>
    <scope>NUCLEOTIDE SEQUENCE</scope>
    <source>
        <strain evidence="6">AAT</strain>
    </source>
</reference>
<dbReference type="Proteomes" id="UP001209229">
    <property type="component" value="Unassembled WGS sequence"/>
</dbReference>
<dbReference type="PROSITE" id="PS51257">
    <property type="entry name" value="PROKAR_LIPOPROTEIN"/>
    <property type="match status" value="1"/>
</dbReference>
<comment type="pathway">
    <text evidence="1">Glycan metabolism; L-arabinan degradation.</text>
</comment>
<dbReference type="InterPro" id="IPR006710">
    <property type="entry name" value="Glyco_hydro_43"/>
</dbReference>
<dbReference type="RefSeq" id="WP_301190937.1">
    <property type="nucleotide sequence ID" value="NZ_JAPDPJ010000028.1"/>
</dbReference>
<dbReference type="GO" id="GO:0004553">
    <property type="term" value="F:hydrolase activity, hydrolyzing O-glycosyl compounds"/>
    <property type="evidence" value="ECO:0007669"/>
    <property type="project" value="InterPro"/>
</dbReference>
<dbReference type="SUPFAM" id="SSF75005">
    <property type="entry name" value="Arabinanase/levansucrase/invertase"/>
    <property type="match status" value="1"/>
</dbReference>
<dbReference type="PANTHER" id="PTHR43301:SF3">
    <property type="entry name" value="ARABINAN ENDO-1,5-ALPHA-L-ARABINOSIDASE A-RELATED"/>
    <property type="match status" value="1"/>
</dbReference>
<keyword evidence="4 5" id="KW-0326">Glycosidase</keyword>
<evidence type="ECO:0000313" key="6">
    <source>
        <dbReference type="EMBL" id="MCW3787372.1"/>
    </source>
</evidence>
<sequence>MRKNYVSIALMIVLFTIVSCVGPKKSEKASSEKPGTGYLFSYFNNNGKDGLHLAYSMDGLKWEALNNDMSLLKPVVGKDSLMRDPSVAQGKDGTFHMVWTTSWWDHGIGYASSKDLIHWSEQKFLPVMKHLESTKNTWAPEVYYDKKDDLFYIIWASTVPELFEEIETSKSEKGLNHRLYYTTTKDFETFAPTELFFEPGFSVIDGAIIKTDSAYMMVIKNEMSAPAQKNLRTTFTSDLKSGFPTEVSESISGNSWAEGPTPLKVGRYIYIYFDKYRDKKYGAIRTLDGKNWEDISDSISVPKGIRHGTAFPVSTSIIENLQQLK</sequence>
<name>A0AAE3M544_9BACT</name>
<comment type="caution">
    <text evidence="6">The sequence shown here is derived from an EMBL/GenBank/DDBJ whole genome shotgun (WGS) entry which is preliminary data.</text>
</comment>
<proteinExistence type="inferred from homology"/>
<dbReference type="PANTHER" id="PTHR43301">
    <property type="entry name" value="ARABINAN ENDO-1,5-ALPHA-L-ARABINOSIDASE"/>
    <property type="match status" value="1"/>
</dbReference>
<dbReference type="InterPro" id="IPR023296">
    <property type="entry name" value="Glyco_hydro_beta-prop_sf"/>
</dbReference>
<accession>A0AAE3M544</accession>
<evidence type="ECO:0000313" key="7">
    <source>
        <dbReference type="Proteomes" id="UP001209229"/>
    </source>
</evidence>
<protein>
    <submittedName>
        <fullName evidence="6">Glycoside hydrolase family 43 protein</fullName>
    </submittedName>
</protein>
<dbReference type="CDD" id="cd08983">
    <property type="entry name" value="GH43_Bt3655-like"/>
    <property type="match status" value="1"/>
</dbReference>